<accession>U2Z344</accession>
<evidence type="ECO:0000313" key="3">
    <source>
        <dbReference type="EMBL" id="GAD55785.1"/>
    </source>
</evidence>
<protein>
    <submittedName>
        <fullName evidence="3">Two-component system regulatory protein</fullName>
    </submittedName>
</protein>
<dbReference type="PROSITE" id="PS50110">
    <property type="entry name" value="RESPONSE_REGULATORY"/>
    <property type="match status" value="1"/>
</dbReference>
<dbReference type="InterPro" id="IPR001789">
    <property type="entry name" value="Sig_transdc_resp-reg_receiver"/>
</dbReference>
<reference evidence="3" key="1">
    <citation type="journal article" date="2013" name="Genome Announc.">
        <title>Draft Genome Sequence of Loktanella cinnabarina LL-001T, Isolated from Deep-Sea Floor Sediment.</title>
        <authorList>
            <person name="Nishi S."/>
            <person name="Tsubouchi T."/>
            <person name="Takaki Y."/>
            <person name="Koyanagi R."/>
            <person name="Satoh N."/>
            <person name="Maruyama T."/>
            <person name="Hatada Y."/>
        </authorList>
    </citation>
    <scope>NUCLEOTIDE SEQUENCE [LARGE SCALE GENOMIC DNA]</scope>
    <source>
        <strain evidence="3">LL-001</strain>
    </source>
</reference>
<evidence type="ECO:0000256" key="1">
    <source>
        <dbReference type="PROSITE-ProRule" id="PRU00169"/>
    </source>
</evidence>
<dbReference type="Proteomes" id="UP000016566">
    <property type="component" value="Unassembled WGS sequence"/>
</dbReference>
<dbReference type="AlphaFoldDB" id="U2Z344"/>
<dbReference type="EMBL" id="BATB01000021">
    <property type="protein sequence ID" value="GAD55785.1"/>
    <property type="molecule type" value="Genomic_DNA"/>
</dbReference>
<dbReference type="SUPFAM" id="SSF52172">
    <property type="entry name" value="CheY-like"/>
    <property type="match status" value="1"/>
</dbReference>
<dbReference type="GO" id="GO:0000160">
    <property type="term" value="P:phosphorelay signal transduction system"/>
    <property type="evidence" value="ECO:0007669"/>
    <property type="project" value="InterPro"/>
</dbReference>
<name>U2Z344_9RHOB</name>
<proteinExistence type="predicted"/>
<feature type="modified residue" description="4-aspartylphosphate" evidence="1">
    <location>
        <position position="43"/>
    </location>
</feature>
<comment type="caution">
    <text evidence="3">The sequence shown here is derived from an EMBL/GenBank/DDBJ whole genome shotgun (WGS) entry which is preliminary data.</text>
</comment>
<keyword evidence="1" id="KW-0597">Phosphoprotein</keyword>
<gene>
    <name evidence="3" type="ORF">MBELCI_1837</name>
</gene>
<dbReference type="STRING" id="1337093.MBELCI_1837"/>
<organism evidence="3 4">
    <name type="scientific">Limimaricola cinnabarinus LL-001</name>
    <dbReference type="NCBI Taxonomy" id="1337093"/>
    <lineage>
        <taxon>Bacteria</taxon>
        <taxon>Pseudomonadati</taxon>
        <taxon>Pseudomonadota</taxon>
        <taxon>Alphaproteobacteria</taxon>
        <taxon>Rhodobacterales</taxon>
        <taxon>Paracoccaceae</taxon>
        <taxon>Limimaricola</taxon>
    </lineage>
</organism>
<dbReference type="eggNOG" id="COG0784">
    <property type="taxonomic scope" value="Bacteria"/>
</dbReference>
<evidence type="ECO:0000259" key="2">
    <source>
        <dbReference type="PROSITE" id="PS50110"/>
    </source>
</evidence>
<dbReference type="InterPro" id="IPR011006">
    <property type="entry name" value="CheY-like_superfamily"/>
</dbReference>
<evidence type="ECO:0000313" key="4">
    <source>
        <dbReference type="Proteomes" id="UP000016566"/>
    </source>
</evidence>
<sequence>MLVCMDLMDMLSELGCIVVGPAARVQQALRIVEGEPIDLAMLDINLGRETSYPIAERLAALGIPYFFSTGYSVVEPAFENKPRLQKPFSERQLSSVLMSLGGSIHSS</sequence>
<keyword evidence="4" id="KW-1185">Reference proteome</keyword>
<dbReference type="Gene3D" id="3.40.50.2300">
    <property type="match status" value="1"/>
</dbReference>
<feature type="domain" description="Response regulatory" evidence="2">
    <location>
        <begin position="1"/>
        <end position="101"/>
    </location>
</feature>